<accession>A0ABW3I113</accession>
<keyword evidence="4" id="KW-1185">Reference proteome</keyword>
<dbReference type="Pfam" id="PF00072">
    <property type="entry name" value="Response_reg"/>
    <property type="match status" value="1"/>
</dbReference>
<dbReference type="RefSeq" id="WP_377713829.1">
    <property type="nucleotide sequence ID" value="NZ_JBHTJM010000005.1"/>
</dbReference>
<dbReference type="PROSITE" id="PS50110">
    <property type="entry name" value="RESPONSE_REGULATORY"/>
    <property type="match status" value="1"/>
</dbReference>
<proteinExistence type="predicted"/>
<dbReference type="Gene3D" id="3.40.50.2300">
    <property type="match status" value="1"/>
</dbReference>
<evidence type="ECO:0000259" key="2">
    <source>
        <dbReference type="PROSITE" id="PS50110"/>
    </source>
</evidence>
<reference evidence="4" key="1">
    <citation type="journal article" date="2019" name="Int. J. Syst. Evol. Microbiol.">
        <title>The Global Catalogue of Microorganisms (GCM) 10K type strain sequencing project: providing services to taxonomists for standard genome sequencing and annotation.</title>
        <authorList>
            <consortium name="The Broad Institute Genomics Platform"/>
            <consortium name="The Broad Institute Genome Sequencing Center for Infectious Disease"/>
            <person name="Wu L."/>
            <person name="Ma J."/>
        </authorList>
    </citation>
    <scope>NUCLEOTIDE SEQUENCE [LARGE SCALE GENOMIC DNA]</scope>
    <source>
        <strain evidence="4">CCUG 62114</strain>
    </source>
</reference>
<keyword evidence="1" id="KW-0597">Phosphoprotein</keyword>
<evidence type="ECO:0000313" key="4">
    <source>
        <dbReference type="Proteomes" id="UP001596997"/>
    </source>
</evidence>
<dbReference type="EMBL" id="JBHTJM010000005">
    <property type="protein sequence ID" value="MFD0963282.1"/>
    <property type="molecule type" value="Genomic_DNA"/>
</dbReference>
<sequence length="131" mass="15387">MKLLKILLIDDDIMTNFINEKNLRKHFLNNEIKSFISAINALEYIISSFKENNTQKNLIFVDINMPKMDGWEFLDEYKKLPDDLKATNHIYMLSSTCNKNDIEKSKHYSSVKSFFTKPLTHDNINLIHSSI</sequence>
<name>A0ABW3I113_9FLAO</name>
<comment type="caution">
    <text evidence="3">The sequence shown here is derived from an EMBL/GenBank/DDBJ whole genome shotgun (WGS) entry which is preliminary data.</text>
</comment>
<gene>
    <name evidence="3" type="ORF">ACFQ1O_04620</name>
</gene>
<dbReference type="InterPro" id="IPR052893">
    <property type="entry name" value="TCS_response_regulator"/>
</dbReference>
<evidence type="ECO:0000256" key="1">
    <source>
        <dbReference type="PROSITE-ProRule" id="PRU00169"/>
    </source>
</evidence>
<protein>
    <submittedName>
        <fullName evidence="3">Response regulator</fullName>
    </submittedName>
</protein>
<organism evidence="3 4">
    <name type="scientific">Pseudofulvibacter geojedonensis</name>
    <dbReference type="NCBI Taxonomy" id="1123758"/>
    <lineage>
        <taxon>Bacteria</taxon>
        <taxon>Pseudomonadati</taxon>
        <taxon>Bacteroidota</taxon>
        <taxon>Flavobacteriia</taxon>
        <taxon>Flavobacteriales</taxon>
        <taxon>Flavobacteriaceae</taxon>
        <taxon>Pseudofulvibacter</taxon>
    </lineage>
</organism>
<feature type="domain" description="Response regulatory" evidence="2">
    <location>
        <begin position="5"/>
        <end position="131"/>
    </location>
</feature>
<dbReference type="PANTHER" id="PTHR44520:SF2">
    <property type="entry name" value="RESPONSE REGULATOR RCP1"/>
    <property type="match status" value="1"/>
</dbReference>
<dbReference type="InterPro" id="IPR011006">
    <property type="entry name" value="CheY-like_superfamily"/>
</dbReference>
<dbReference type="SUPFAM" id="SSF52172">
    <property type="entry name" value="CheY-like"/>
    <property type="match status" value="1"/>
</dbReference>
<dbReference type="PANTHER" id="PTHR44520">
    <property type="entry name" value="RESPONSE REGULATOR RCP1-RELATED"/>
    <property type="match status" value="1"/>
</dbReference>
<feature type="modified residue" description="4-aspartylphosphate" evidence="1">
    <location>
        <position position="62"/>
    </location>
</feature>
<evidence type="ECO:0000313" key="3">
    <source>
        <dbReference type="EMBL" id="MFD0963282.1"/>
    </source>
</evidence>
<dbReference type="InterPro" id="IPR001789">
    <property type="entry name" value="Sig_transdc_resp-reg_receiver"/>
</dbReference>
<dbReference type="Proteomes" id="UP001596997">
    <property type="component" value="Unassembled WGS sequence"/>
</dbReference>
<dbReference type="SMART" id="SM00448">
    <property type="entry name" value="REC"/>
    <property type="match status" value="1"/>
</dbReference>